<feature type="domain" description="TonB-dependent receptor-like beta-barrel" evidence="15">
    <location>
        <begin position="262"/>
        <end position="694"/>
    </location>
</feature>
<comment type="caution">
    <text evidence="17">The sequence shown here is derived from an EMBL/GenBank/DDBJ whole genome shotgun (WGS) entry which is preliminary data.</text>
</comment>
<dbReference type="GO" id="GO:0015344">
    <property type="term" value="F:siderophore uptake transmembrane transporter activity"/>
    <property type="evidence" value="ECO:0007669"/>
    <property type="project" value="TreeGrafter"/>
</dbReference>
<name>A0A7X2LS65_9BURK</name>
<accession>A0A7X2LS65</accession>
<dbReference type="PANTHER" id="PTHR30069:SF29">
    <property type="entry name" value="HEMOGLOBIN AND HEMOGLOBIN-HAPTOGLOBIN-BINDING PROTEIN 1-RELATED"/>
    <property type="match status" value="1"/>
</dbReference>
<feature type="domain" description="TonB-dependent receptor plug" evidence="16">
    <location>
        <begin position="52"/>
        <end position="151"/>
    </location>
</feature>
<feature type="compositionally biased region" description="Basic and acidic residues" evidence="13">
    <location>
        <begin position="61"/>
        <end position="70"/>
    </location>
</feature>
<dbReference type="CDD" id="cd01347">
    <property type="entry name" value="ligand_gated_channel"/>
    <property type="match status" value="1"/>
</dbReference>
<feature type="signal peptide" evidence="14">
    <location>
        <begin position="1"/>
        <end position="21"/>
    </location>
</feature>
<evidence type="ECO:0000256" key="2">
    <source>
        <dbReference type="ARBA" id="ARBA00009810"/>
    </source>
</evidence>
<dbReference type="Pfam" id="PF07715">
    <property type="entry name" value="Plug"/>
    <property type="match status" value="1"/>
</dbReference>
<dbReference type="EMBL" id="WKJJ01000002">
    <property type="protein sequence ID" value="MRV70637.1"/>
    <property type="molecule type" value="Genomic_DNA"/>
</dbReference>
<evidence type="ECO:0000256" key="4">
    <source>
        <dbReference type="ARBA" id="ARBA00022452"/>
    </source>
</evidence>
<evidence type="ECO:0000256" key="7">
    <source>
        <dbReference type="ARBA" id="ARBA00023077"/>
    </source>
</evidence>
<proteinExistence type="inferred from homology"/>
<evidence type="ECO:0000256" key="9">
    <source>
        <dbReference type="ARBA" id="ARBA00023170"/>
    </source>
</evidence>
<sequence length="733" mass="80190">MSKLIPIACLALIGAPLHAYAQQQKDEGKASVQPVPQVTITNSRASDMDERRNSTAGKQVYGREELDRNGDTSLGDVLKRLPGVTIGGGRPGRGGDVRMRGLGNGYTQVLVNGERPPAGFSMESLSPDQVERVEVMRGPVAEHSARAIAGTINIVLRDGYQQKDIQVKLADSVEQGLHTPNLSVTLPGKAGALNYTLTGTLGVNRQHNEGHTVSTDTRADGTVERLQLQDDDSSGTTKNLHLAPRVSYKFDNGDTLNFQTFVMAMRSDTGATSALRQPLAADGVPPQEYASANSQAHASATFMRGFGNWIHRLQGASKLDVKFGFGLGKRDGDSVRYQYNAAGGLLDRFTDTDESRDRGLNTGGKYTSPLGQGHLLAAGWELENSHREQTRVSLDKDGVSQFADSGDNLTADTRRVAVYAQDEWDITPEWGVYLGARWEGIRTTSDRSAGTITNNSSVFSPLLHGVWRIPGKERDQVRMSWTKSYKSPNVQDLIALPALSRNNDATRPDRTGNPNLKPELATGIDLAYEHYLGRAGILSASAFVRDIDDLIRRTLTTYTAPDGTVRWVSTPSNVGHAKTKGIELEAKFQLVEWFPDAPAIDFRTNYSRFWSKVDGIPGPDNRLDQQARQTGNLGVDYRMKDLPLTLGTSFNWTPAIRVQTSTEQVVEVSRKRVLDAYVLWKATPLTQLRLSASNILADDATGDNLVTARGVAKFSSTLNPTYTVWSARLETKF</sequence>
<reference evidence="17 18" key="1">
    <citation type="submission" date="2019-11" db="EMBL/GenBank/DDBJ databases">
        <title>Novel species isolated from a subtropical stream in China.</title>
        <authorList>
            <person name="Lu H."/>
        </authorList>
    </citation>
    <scope>NUCLEOTIDE SEQUENCE [LARGE SCALE GENOMIC DNA]</scope>
    <source>
        <strain evidence="17 18">FT92W</strain>
    </source>
</reference>
<dbReference type="Gene3D" id="2.170.130.10">
    <property type="entry name" value="TonB-dependent receptor, plug domain"/>
    <property type="match status" value="1"/>
</dbReference>
<comment type="similarity">
    <text evidence="2 11 12">Belongs to the TonB-dependent receptor family.</text>
</comment>
<keyword evidence="6 14" id="KW-0732">Signal</keyword>
<feature type="region of interest" description="Disordered" evidence="13">
    <location>
        <begin position="26"/>
        <end position="75"/>
    </location>
</feature>
<evidence type="ECO:0000256" key="12">
    <source>
        <dbReference type="RuleBase" id="RU003357"/>
    </source>
</evidence>
<dbReference type="InterPro" id="IPR012910">
    <property type="entry name" value="Plug_dom"/>
</dbReference>
<keyword evidence="7 12" id="KW-0798">TonB box</keyword>
<dbReference type="SUPFAM" id="SSF56935">
    <property type="entry name" value="Porins"/>
    <property type="match status" value="1"/>
</dbReference>
<evidence type="ECO:0000256" key="13">
    <source>
        <dbReference type="SAM" id="MobiDB-lite"/>
    </source>
</evidence>
<organism evidence="17 18">
    <name type="scientific">Pseudoduganella rivuli</name>
    <dbReference type="NCBI Taxonomy" id="2666085"/>
    <lineage>
        <taxon>Bacteria</taxon>
        <taxon>Pseudomonadati</taxon>
        <taxon>Pseudomonadota</taxon>
        <taxon>Betaproteobacteria</taxon>
        <taxon>Burkholderiales</taxon>
        <taxon>Oxalobacteraceae</taxon>
        <taxon>Telluria group</taxon>
        <taxon>Pseudoduganella</taxon>
    </lineage>
</organism>
<keyword evidence="3 11" id="KW-0813">Transport</keyword>
<keyword evidence="5 11" id="KW-0812">Transmembrane</keyword>
<evidence type="ECO:0000313" key="18">
    <source>
        <dbReference type="Proteomes" id="UP000446768"/>
    </source>
</evidence>
<keyword evidence="10 11" id="KW-0998">Cell outer membrane</keyword>
<dbReference type="PANTHER" id="PTHR30069">
    <property type="entry name" value="TONB-DEPENDENT OUTER MEMBRANE RECEPTOR"/>
    <property type="match status" value="1"/>
</dbReference>
<evidence type="ECO:0000256" key="10">
    <source>
        <dbReference type="ARBA" id="ARBA00023237"/>
    </source>
</evidence>
<keyword evidence="8 11" id="KW-0472">Membrane</keyword>
<gene>
    <name evidence="17" type="ORF">GJ700_02755</name>
</gene>
<evidence type="ECO:0000256" key="1">
    <source>
        <dbReference type="ARBA" id="ARBA00004571"/>
    </source>
</evidence>
<dbReference type="GO" id="GO:0044718">
    <property type="term" value="P:siderophore transmembrane transport"/>
    <property type="evidence" value="ECO:0007669"/>
    <property type="project" value="TreeGrafter"/>
</dbReference>
<dbReference type="InterPro" id="IPR000531">
    <property type="entry name" value="Beta-barrel_TonB"/>
</dbReference>
<evidence type="ECO:0000259" key="15">
    <source>
        <dbReference type="Pfam" id="PF00593"/>
    </source>
</evidence>
<feature type="compositionally biased region" description="Polar residues" evidence="13">
    <location>
        <begin position="34"/>
        <end position="45"/>
    </location>
</feature>
<evidence type="ECO:0000259" key="16">
    <source>
        <dbReference type="Pfam" id="PF07715"/>
    </source>
</evidence>
<keyword evidence="4 11" id="KW-1134">Transmembrane beta strand</keyword>
<evidence type="ECO:0000313" key="17">
    <source>
        <dbReference type="EMBL" id="MRV70637.1"/>
    </source>
</evidence>
<evidence type="ECO:0000256" key="6">
    <source>
        <dbReference type="ARBA" id="ARBA00022729"/>
    </source>
</evidence>
<dbReference type="InterPro" id="IPR036942">
    <property type="entry name" value="Beta-barrel_TonB_sf"/>
</dbReference>
<dbReference type="InterPro" id="IPR037066">
    <property type="entry name" value="Plug_dom_sf"/>
</dbReference>
<protein>
    <submittedName>
        <fullName evidence="17">TonB-dependent receptor</fullName>
    </submittedName>
</protein>
<evidence type="ECO:0000256" key="8">
    <source>
        <dbReference type="ARBA" id="ARBA00023136"/>
    </source>
</evidence>
<keyword evidence="9 17" id="KW-0675">Receptor</keyword>
<dbReference type="RefSeq" id="WP_154371138.1">
    <property type="nucleotide sequence ID" value="NZ_WKJJ01000002.1"/>
</dbReference>
<comment type="subcellular location">
    <subcellularLocation>
        <location evidence="1 11">Cell outer membrane</location>
        <topology evidence="1 11">Multi-pass membrane protein</topology>
    </subcellularLocation>
</comment>
<dbReference type="AlphaFoldDB" id="A0A7X2LS65"/>
<dbReference type="Pfam" id="PF00593">
    <property type="entry name" value="TonB_dep_Rec_b-barrel"/>
    <property type="match status" value="1"/>
</dbReference>
<dbReference type="GO" id="GO:0009279">
    <property type="term" value="C:cell outer membrane"/>
    <property type="evidence" value="ECO:0007669"/>
    <property type="project" value="UniProtKB-SubCell"/>
</dbReference>
<keyword evidence="18" id="KW-1185">Reference proteome</keyword>
<evidence type="ECO:0000256" key="3">
    <source>
        <dbReference type="ARBA" id="ARBA00022448"/>
    </source>
</evidence>
<dbReference type="InterPro" id="IPR039426">
    <property type="entry name" value="TonB-dep_rcpt-like"/>
</dbReference>
<dbReference type="Gene3D" id="2.40.170.20">
    <property type="entry name" value="TonB-dependent receptor, beta-barrel domain"/>
    <property type="match status" value="1"/>
</dbReference>
<evidence type="ECO:0000256" key="5">
    <source>
        <dbReference type="ARBA" id="ARBA00022692"/>
    </source>
</evidence>
<dbReference type="PROSITE" id="PS52016">
    <property type="entry name" value="TONB_DEPENDENT_REC_3"/>
    <property type="match status" value="1"/>
</dbReference>
<dbReference type="Proteomes" id="UP000446768">
    <property type="component" value="Unassembled WGS sequence"/>
</dbReference>
<feature type="chain" id="PRO_5030692168" evidence="14">
    <location>
        <begin position="22"/>
        <end position="733"/>
    </location>
</feature>
<evidence type="ECO:0000256" key="11">
    <source>
        <dbReference type="PROSITE-ProRule" id="PRU01360"/>
    </source>
</evidence>
<evidence type="ECO:0000256" key="14">
    <source>
        <dbReference type="SAM" id="SignalP"/>
    </source>
</evidence>